<dbReference type="Proteomes" id="UP000319210">
    <property type="component" value="Unassembled WGS sequence"/>
</dbReference>
<dbReference type="GO" id="GO:0020037">
    <property type="term" value="F:heme binding"/>
    <property type="evidence" value="ECO:0007669"/>
    <property type="project" value="InterPro"/>
</dbReference>
<feature type="region of interest" description="Disordered" evidence="2">
    <location>
        <begin position="1"/>
        <end position="27"/>
    </location>
</feature>
<dbReference type="InterPro" id="IPR002397">
    <property type="entry name" value="Cyt_P450_B"/>
</dbReference>
<evidence type="ECO:0000256" key="1">
    <source>
        <dbReference type="ARBA" id="ARBA00010617"/>
    </source>
</evidence>
<evidence type="ECO:0000313" key="3">
    <source>
        <dbReference type="EMBL" id="GEB48553.1"/>
    </source>
</evidence>
<accession>A0A4Y3QVB5</accession>
<comment type="similarity">
    <text evidence="1">Belongs to the cytochrome P450 family.</text>
</comment>
<dbReference type="PANTHER" id="PTHR46696">
    <property type="entry name" value="P450, PUTATIVE (EUROFUNG)-RELATED"/>
    <property type="match status" value="1"/>
</dbReference>
<dbReference type="PRINTS" id="PR00359">
    <property type="entry name" value="BP450"/>
</dbReference>
<dbReference type="EMBL" id="BJMM01000003">
    <property type="protein sequence ID" value="GEB48553.1"/>
    <property type="molecule type" value="Genomic_DNA"/>
</dbReference>
<dbReference type="AlphaFoldDB" id="A0A4Y3QVB5"/>
<dbReference type="Gene3D" id="1.10.630.10">
    <property type="entry name" value="Cytochrome P450"/>
    <property type="match status" value="1"/>
</dbReference>
<dbReference type="OrthoDB" id="4508142at2"/>
<dbReference type="PANTHER" id="PTHR46696:SF1">
    <property type="entry name" value="CYTOCHROME P450 YJIB-RELATED"/>
    <property type="match status" value="1"/>
</dbReference>
<dbReference type="GO" id="GO:0005506">
    <property type="term" value="F:iron ion binding"/>
    <property type="evidence" value="ECO:0007669"/>
    <property type="project" value="InterPro"/>
</dbReference>
<dbReference type="SUPFAM" id="SSF48264">
    <property type="entry name" value="Cytochrome P450"/>
    <property type="match status" value="1"/>
</dbReference>
<comment type="caution">
    <text evidence="3">The sequence shown here is derived from an EMBL/GenBank/DDBJ whole genome shotgun (WGS) entry which is preliminary data.</text>
</comment>
<sequence>MNPEADGPHGPPPYPFSSNGSRPDPRCREWQRVSPVARVRTNTGDHAWLVTGYEAARHVLTDDRLSHSLTTHPDVPKLDVPPIPATVANSMKRLEDSGLFAEFMRAISPSRCDWIRPCMAQLADELLRDMSAVDPPADLLKEYLYPLPHFVACRQFGFPPVKDARYLRWSQVALSMSVHSPRQLEDNWNEYRAHVLHLIEAAVSGDRRQDTAGSVVERLTTANDALPRDDRLEPAELADVMGGLFMASHMTTVSVLALSLATLLSTPGAWEQVSRTPEVPSAALEELLRHALWIHDALPRIATEDMEMAGVRIRAGDLVLTCVDAANRDPRVFTGPDTLDLTRSPNPHLAFGLGTNHCPGSAVARTVVRGTLTPLLLRFPRLRLAVEPAEISWRPDEQLRMPETLPVRW</sequence>
<dbReference type="GO" id="GO:0016705">
    <property type="term" value="F:oxidoreductase activity, acting on paired donors, with incorporation or reduction of molecular oxygen"/>
    <property type="evidence" value="ECO:0007669"/>
    <property type="project" value="InterPro"/>
</dbReference>
<protein>
    <submittedName>
        <fullName evidence="3">Cytochrome P450 121</fullName>
    </submittedName>
</protein>
<organism evidence="3 4">
    <name type="scientific">Streptomyces cacaoi</name>
    <dbReference type="NCBI Taxonomy" id="1898"/>
    <lineage>
        <taxon>Bacteria</taxon>
        <taxon>Bacillati</taxon>
        <taxon>Actinomycetota</taxon>
        <taxon>Actinomycetes</taxon>
        <taxon>Kitasatosporales</taxon>
        <taxon>Streptomycetaceae</taxon>
        <taxon>Streptomyces</taxon>
    </lineage>
</organism>
<dbReference type="InterPro" id="IPR036396">
    <property type="entry name" value="Cyt_P450_sf"/>
</dbReference>
<evidence type="ECO:0000313" key="4">
    <source>
        <dbReference type="Proteomes" id="UP000319210"/>
    </source>
</evidence>
<proteinExistence type="inferred from homology"/>
<reference evidence="3 4" key="1">
    <citation type="submission" date="2019-06" db="EMBL/GenBank/DDBJ databases">
        <title>Whole genome shotgun sequence of Streptomyces cacaoi subsp. cacaoi NBRC 12748.</title>
        <authorList>
            <person name="Hosoyama A."/>
            <person name="Uohara A."/>
            <person name="Ohji S."/>
            <person name="Ichikawa N."/>
        </authorList>
    </citation>
    <scope>NUCLEOTIDE SEQUENCE [LARGE SCALE GENOMIC DNA]</scope>
    <source>
        <strain evidence="3 4">NBRC 12748</strain>
    </source>
</reference>
<dbReference type="GO" id="GO:0004497">
    <property type="term" value="F:monooxygenase activity"/>
    <property type="evidence" value="ECO:0007669"/>
    <property type="project" value="InterPro"/>
</dbReference>
<dbReference type="InterPro" id="IPR001128">
    <property type="entry name" value="Cyt_P450"/>
</dbReference>
<keyword evidence="4" id="KW-1185">Reference proteome</keyword>
<evidence type="ECO:0000256" key="2">
    <source>
        <dbReference type="SAM" id="MobiDB-lite"/>
    </source>
</evidence>
<gene>
    <name evidence="3" type="primary">cyp121_1</name>
    <name evidence="3" type="ORF">SCA03_11040</name>
</gene>
<dbReference type="Pfam" id="PF00067">
    <property type="entry name" value="p450"/>
    <property type="match status" value="1"/>
</dbReference>
<name>A0A4Y3QVB5_STRCI</name>